<feature type="compositionally biased region" description="Polar residues" evidence="1">
    <location>
        <begin position="118"/>
        <end position="133"/>
    </location>
</feature>
<feature type="region of interest" description="Disordered" evidence="1">
    <location>
        <begin position="1"/>
        <end position="42"/>
    </location>
</feature>
<comment type="caution">
    <text evidence="2">The sequence shown here is derived from an EMBL/GenBank/DDBJ whole genome shotgun (WGS) entry which is preliminary data.</text>
</comment>
<gene>
    <name evidence="2" type="ORF">Sjap_011578</name>
</gene>
<dbReference type="EMBL" id="JBBNAE010000004">
    <property type="protein sequence ID" value="KAK9131091.1"/>
    <property type="molecule type" value="Genomic_DNA"/>
</dbReference>
<dbReference type="AlphaFoldDB" id="A0AAP0JBM1"/>
<evidence type="ECO:0000313" key="2">
    <source>
        <dbReference type="EMBL" id="KAK9131091.1"/>
    </source>
</evidence>
<name>A0AAP0JBM1_9MAGN</name>
<evidence type="ECO:0000256" key="1">
    <source>
        <dbReference type="SAM" id="MobiDB-lite"/>
    </source>
</evidence>
<evidence type="ECO:0000313" key="3">
    <source>
        <dbReference type="Proteomes" id="UP001417504"/>
    </source>
</evidence>
<organism evidence="2 3">
    <name type="scientific">Stephania japonica</name>
    <dbReference type="NCBI Taxonomy" id="461633"/>
    <lineage>
        <taxon>Eukaryota</taxon>
        <taxon>Viridiplantae</taxon>
        <taxon>Streptophyta</taxon>
        <taxon>Embryophyta</taxon>
        <taxon>Tracheophyta</taxon>
        <taxon>Spermatophyta</taxon>
        <taxon>Magnoliopsida</taxon>
        <taxon>Ranunculales</taxon>
        <taxon>Menispermaceae</taxon>
        <taxon>Menispermoideae</taxon>
        <taxon>Cissampelideae</taxon>
        <taxon>Stephania</taxon>
    </lineage>
</organism>
<reference evidence="2 3" key="1">
    <citation type="submission" date="2024-01" db="EMBL/GenBank/DDBJ databases">
        <title>Genome assemblies of Stephania.</title>
        <authorList>
            <person name="Yang L."/>
        </authorList>
    </citation>
    <scope>NUCLEOTIDE SEQUENCE [LARGE SCALE GENOMIC DNA]</scope>
    <source>
        <strain evidence="2">QJT</strain>
        <tissue evidence="2">Leaf</tissue>
    </source>
</reference>
<feature type="compositionally biased region" description="Polar residues" evidence="1">
    <location>
        <begin position="19"/>
        <end position="28"/>
    </location>
</feature>
<dbReference type="Proteomes" id="UP001417504">
    <property type="component" value="Unassembled WGS sequence"/>
</dbReference>
<dbReference type="PANTHER" id="PTHR37238:SF1">
    <property type="entry name" value="OS05G0532500 PROTEIN"/>
    <property type="match status" value="1"/>
</dbReference>
<feature type="region of interest" description="Disordered" evidence="1">
    <location>
        <begin position="118"/>
        <end position="152"/>
    </location>
</feature>
<keyword evidence="3" id="KW-1185">Reference proteome</keyword>
<sequence length="482" mass="53275">MPKSNNAIKIKTARKPLKTITNNNNGTKSSKRPVQEKSKSDENDDNILDRLLLAHSDLSSLVRQIDELIVEALKGKVTSKEGKKEIKSFTSVLNDMHTSLKSWFPRLQNSLSASSLDVENQGEQLTAGKTVSSGIEEPTAGGNSPELESGSQISPSPLVSWCNDHNVENGRQLFLLTPLPISKELSSKNPGLSRFLFERKNDAPSDACFEKPSSLSTFENPGDDLLENMEGNPSLDISKIFEMECTIDGGFTPAPKFSKRERPIYLMTPCLKTSPPKSCILLEPSFLQQFNDFPKSSQPCGNQEFNLSHAAESSHCSISENLASKFPEHFESKKTQDPVNVRKELEKLPDYFISPPKSCQPIEPSTNLSTPGKQSKLGAVTRTEEDLKEKYTSKKEMFNQEPVTANVPLVESTPMWTVFRSKIVGGKPPGENTLKRELWTKFEAASSNVLRFNKSVLKETSTKGFLDKLEEVSSENASAGGL</sequence>
<protein>
    <submittedName>
        <fullName evidence="2">Uncharacterized protein</fullName>
    </submittedName>
</protein>
<accession>A0AAP0JBM1</accession>
<dbReference type="PANTHER" id="PTHR37238">
    <property type="entry name" value="OS05G0532500 PROTEIN"/>
    <property type="match status" value="1"/>
</dbReference>
<proteinExistence type="predicted"/>